<gene>
    <name evidence="1" type="ORF">AWN90_42245</name>
</gene>
<dbReference type="RefSeq" id="WP_067595383.1">
    <property type="nucleotide sequence ID" value="NZ_JABMCZ010000003.1"/>
</dbReference>
<accession>A0A164K8A2</accession>
<dbReference type="EMBL" id="LWGR01000013">
    <property type="protein sequence ID" value="KZM71136.1"/>
    <property type="molecule type" value="Genomic_DNA"/>
</dbReference>
<organism evidence="1 2">
    <name type="scientific">Nocardia terpenica</name>
    <dbReference type="NCBI Taxonomy" id="455432"/>
    <lineage>
        <taxon>Bacteria</taxon>
        <taxon>Bacillati</taxon>
        <taxon>Actinomycetota</taxon>
        <taxon>Actinomycetes</taxon>
        <taxon>Mycobacteriales</taxon>
        <taxon>Nocardiaceae</taxon>
        <taxon>Nocardia</taxon>
    </lineage>
</organism>
<dbReference type="AlphaFoldDB" id="A0A164K8A2"/>
<reference evidence="1 2" key="1">
    <citation type="submission" date="2016-04" db="EMBL/GenBank/DDBJ databases">
        <authorList>
            <person name="Evans L.H."/>
            <person name="Alamgir A."/>
            <person name="Owens N."/>
            <person name="Weber N.D."/>
            <person name="Virtaneva K."/>
            <person name="Barbian K."/>
            <person name="Babar A."/>
            <person name="Rosenke K."/>
        </authorList>
    </citation>
    <scope>NUCLEOTIDE SEQUENCE [LARGE SCALE GENOMIC DNA]</scope>
    <source>
        <strain evidence="1 2">IFM 0406</strain>
    </source>
</reference>
<name>A0A164K8A2_9NOCA</name>
<evidence type="ECO:0000313" key="1">
    <source>
        <dbReference type="EMBL" id="KZM71136.1"/>
    </source>
</evidence>
<dbReference type="Proteomes" id="UP000076512">
    <property type="component" value="Unassembled WGS sequence"/>
</dbReference>
<comment type="caution">
    <text evidence="1">The sequence shown here is derived from an EMBL/GenBank/DDBJ whole genome shotgun (WGS) entry which is preliminary data.</text>
</comment>
<dbReference type="STRING" id="455432.AWN90_42245"/>
<proteinExistence type="predicted"/>
<keyword evidence="2" id="KW-1185">Reference proteome</keyword>
<sequence>MGDCAAEDSVGGAGGDAVNAATVDLWRLRHQYCQDEPPPITELDEARFVLGEHAGHGPDCLQYFAALARASEPIA</sequence>
<evidence type="ECO:0000313" key="2">
    <source>
        <dbReference type="Proteomes" id="UP000076512"/>
    </source>
</evidence>
<protein>
    <submittedName>
        <fullName evidence="1">Uncharacterized protein</fullName>
    </submittedName>
</protein>